<evidence type="ECO:0000256" key="1">
    <source>
        <dbReference type="SAM" id="SignalP"/>
    </source>
</evidence>
<dbReference type="PRINTS" id="PR00691">
    <property type="entry name" value="ADHESINB"/>
</dbReference>
<keyword evidence="1" id="KW-0732">Signal</keyword>
<dbReference type="InterPro" id="IPR006129">
    <property type="entry name" value="AdhesinB"/>
</dbReference>
<dbReference type="SUPFAM" id="SSF53807">
    <property type="entry name" value="Helical backbone' metal receptor"/>
    <property type="match status" value="1"/>
</dbReference>
<comment type="caution">
    <text evidence="2">The sequence shown here is derived from an EMBL/GenBank/DDBJ whole genome shotgun (WGS) entry which is preliminary data.</text>
</comment>
<evidence type="ECO:0000313" key="3">
    <source>
        <dbReference type="Proteomes" id="UP001156664"/>
    </source>
</evidence>
<feature type="chain" id="PRO_5045830516" evidence="1">
    <location>
        <begin position="26"/>
        <end position="310"/>
    </location>
</feature>
<feature type="signal peptide" evidence="1">
    <location>
        <begin position="1"/>
        <end position="25"/>
    </location>
</feature>
<gene>
    <name evidence="2" type="primary">scbA</name>
    <name evidence="2" type="ORF">GCM10007875_01890</name>
</gene>
<dbReference type="Proteomes" id="UP001156664">
    <property type="component" value="Unassembled WGS sequence"/>
</dbReference>
<accession>A0ABQ5YNU2</accession>
<dbReference type="Pfam" id="PF01297">
    <property type="entry name" value="ZnuA"/>
    <property type="match status" value="1"/>
</dbReference>
<reference evidence="3" key="1">
    <citation type="journal article" date="2019" name="Int. J. Syst. Evol. Microbiol.">
        <title>The Global Catalogue of Microorganisms (GCM) 10K type strain sequencing project: providing services to taxonomists for standard genome sequencing and annotation.</title>
        <authorList>
            <consortium name="The Broad Institute Genomics Platform"/>
            <consortium name="The Broad Institute Genome Sequencing Center for Infectious Disease"/>
            <person name="Wu L."/>
            <person name="Ma J."/>
        </authorList>
    </citation>
    <scope>NUCLEOTIDE SEQUENCE [LARGE SCALE GENOMIC DNA]</scope>
    <source>
        <strain evidence="3">NBRC 105857</strain>
    </source>
</reference>
<proteinExistence type="predicted"/>
<dbReference type="PANTHER" id="PTHR42953">
    <property type="entry name" value="HIGH-AFFINITY ZINC UPTAKE SYSTEM PROTEIN ZNUA-RELATED"/>
    <property type="match status" value="1"/>
</dbReference>
<protein>
    <submittedName>
        <fullName evidence="2">Adhesin</fullName>
    </submittedName>
</protein>
<evidence type="ECO:0000313" key="2">
    <source>
        <dbReference type="EMBL" id="GLR25102.1"/>
    </source>
</evidence>
<name>A0ABQ5YNU2_9BURK</name>
<dbReference type="RefSeq" id="WP_284279414.1">
    <property type="nucleotide sequence ID" value="NZ_BSOJ01000004.1"/>
</dbReference>
<dbReference type="InterPro" id="IPR050492">
    <property type="entry name" value="Bact_metal-bind_prot9"/>
</dbReference>
<dbReference type="InterPro" id="IPR006127">
    <property type="entry name" value="ZnuA-like"/>
</dbReference>
<keyword evidence="3" id="KW-1185">Reference proteome</keyword>
<dbReference type="Gene3D" id="3.40.50.1980">
    <property type="entry name" value="Nitrogenase molybdenum iron protein domain"/>
    <property type="match status" value="2"/>
</dbReference>
<dbReference type="EMBL" id="BSOJ01000004">
    <property type="protein sequence ID" value="GLR25102.1"/>
    <property type="molecule type" value="Genomic_DNA"/>
</dbReference>
<organism evidence="2 3">
    <name type="scientific">Limnobacter litoralis</name>
    <dbReference type="NCBI Taxonomy" id="481366"/>
    <lineage>
        <taxon>Bacteria</taxon>
        <taxon>Pseudomonadati</taxon>
        <taxon>Pseudomonadota</taxon>
        <taxon>Betaproteobacteria</taxon>
        <taxon>Burkholderiales</taxon>
        <taxon>Burkholderiaceae</taxon>
        <taxon>Limnobacter</taxon>
    </lineage>
</organism>
<sequence length="310" mass="34330">MVIKRALLNTAAYLMGFCLTGLVHAAMPVLTTTEDLRSLVQAVGGNLVTVDTLVPPGRDGEEYTPKPQDLNRLQNTRLLVRVGLDYDVWLNPLIRQSGRTELERGGDSVVDASRNIVLLDVKQGGFQSDGHAHGAGNPHYWLDPDNAAVITGNITEALARLDPKHAHQYEKLRNDFLAKLAQKTAEWQVALKPWVGVPLVVYHNNWPYLARRFRLNVAGTVEPRPGVAPSPQALAKLITSMDQQHIHWLFRHPSEPTRDLEFIARKTGARIVSLAASVGDVPGINNYIDLFDYNVQVLRKALQDTPGGRP</sequence>
<dbReference type="PANTHER" id="PTHR42953:SF2">
    <property type="entry name" value="ADHESION PROTEIN"/>
    <property type="match status" value="1"/>
</dbReference>